<dbReference type="PANTHER" id="PTHR46018">
    <property type="entry name" value="ZINC PHOSPHODIESTERASE ELAC PROTEIN 1"/>
    <property type="match status" value="1"/>
</dbReference>
<sequence>MKLTVLGYWGGYPWQGEGTSSYLLQAEGYNLLIDAGSSTLNVLQTEISPFEIDSVLISHYHHDHIADLGVLQYYRQLAPQPEGVGILPIYGHQEDQQQFEKLTLAGISQGISYHEADQLDLGPFTVTFLRTVHPVTCFAMRIVEKQTRKVLVYTADTGYFPELSEFVRGADVLLSDTYFLTGHENHHAHLTSKETGELAKRNNVKTLLLSHLSQTCDLDVLKEETSNFAGADVTVQLAYENLTLTI</sequence>
<dbReference type="PANTHER" id="PTHR46018:SF4">
    <property type="entry name" value="METALLO-HYDROLASE YHFI-RELATED"/>
    <property type="match status" value="1"/>
</dbReference>
<dbReference type="AlphaFoldDB" id="A0A429ZH56"/>
<dbReference type="RefSeq" id="WP_126781533.1">
    <property type="nucleotide sequence ID" value="NZ_CAUQJP010000006.1"/>
</dbReference>
<keyword evidence="1" id="KW-0862">Zinc</keyword>
<feature type="domain" description="Metallo-beta-lactamase" evidence="2">
    <location>
        <begin position="18"/>
        <end position="211"/>
    </location>
</feature>
<dbReference type="SMART" id="SM00849">
    <property type="entry name" value="Lactamase_B"/>
    <property type="match status" value="1"/>
</dbReference>
<dbReference type="Pfam" id="PF12706">
    <property type="entry name" value="Lactamase_B_2"/>
    <property type="match status" value="1"/>
</dbReference>
<evidence type="ECO:0000259" key="2">
    <source>
        <dbReference type="SMART" id="SM00849"/>
    </source>
</evidence>
<proteinExistence type="predicted"/>
<dbReference type="GO" id="GO:0042781">
    <property type="term" value="F:3'-tRNA processing endoribonuclease activity"/>
    <property type="evidence" value="ECO:0007669"/>
    <property type="project" value="TreeGrafter"/>
</dbReference>
<evidence type="ECO:0000256" key="1">
    <source>
        <dbReference type="ARBA" id="ARBA00022833"/>
    </source>
</evidence>
<dbReference type="SUPFAM" id="SSF56281">
    <property type="entry name" value="Metallo-hydrolase/oxidoreductase"/>
    <property type="match status" value="1"/>
</dbReference>
<dbReference type="Proteomes" id="UP000287239">
    <property type="component" value="Unassembled WGS sequence"/>
</dbReference>
<dbReference type="Gene3D" id="3.60.15.10">
    <property type="entry name" value="Ribonuclease Z/Hydroxyacylglutathione hydrolase-like"/>
    <property type="match status" value="1"/>
</dbReference>
<dbReference type="OrthoDB" id="9794898at2"/>
<dbReference type="EMBL" id="NGJU01000020">
    <property type="protein sequence ID" value="RST93048.1"/>
    <property type="molecule type" value="Genomic_DNA"/>
</dbReference>
<organism evidence="3 4">
    <name type="scientific">Vagococcus salmoninarum</name>
    <dbReference type="NCBI Taxonomy" id="2739"/>
    <lineage>
        <taxon>Bacteria</taxon>
        <taxon>Bacillati</taxon>
        <taxon>Bacillota</taxon>
        <taxon>Bacilli</taxon>
        <taxon>Lactobacillales</taxon>
        <taxon>Enterococcaceae</taxon>
        <taxon>Vagococcus</taxon>
    </lineage>
</organism>
<evidence type="ECO:0000313" key="3">
    <source>
        <dbReference type="EMBL" id="RST93048.1"/>
    </source>
</evidence>
<protein>
    <recommendedName>
        <fullName evidence="2">Metallo-beta-lactamase domain-containing protein</fullName>
    </recommendedName>
</protein>
<evidence type="ECO:0000313" key="4">
    <source>
        <dbReference type="Proteomes" id="UP000287239"/>
    </source>
</evidence>
<dbReference type="InterPro" id="IPR036866">
    <property type="entry name" value="RibonucZ/Hydroxyglut_hydro"/>
</dbReference>
<name>A0A429ZH56_9ENTE</name>
<gene>
    <name evidence="3" type="ORF">CBF35_12280</name>
</gene>
<dbReference type="CDD" id="cd07716">
    <property type="entry name" value="RNaseZ_short-form-like_MBL-fold"/>
    <property type="match status" value="1"/>
</dbReference>
<reference evidence="3 4" key="1">
    <citation type="submission" date="2017-05" db="EMBL/GenBank/DDBJ databases">
        <title>Vagococcus spp. assemblies.</title>
        <authorList>
            <person name="Gulvik C.A."/>
        </authorList>
    </citation>
    <scope>NUCLEOTIDE SEQUENCE [LARGE SCALE GENOMIC DNA]</scope>
    <source>
        <strain evidence="3 4">NCFB 2777</strain>
    </source>
</reference>
<keyword evidence="4" id="KW-1185">Reference proteome</keyword>
<accession>A0A429ZH56</accession>
<dbReference type="GeneID" id="98569118"/>
<dbReference type="InterPro" id="IPR001279">
    <property type="entry name" value="Metallo-B-lactamas"/>
</dbReference>
<comment type="caution">
    <text evidence="3">The sequence shown here is derived from an EMBL/GenBank/DDBJ whole genome shotgun (WGS) entry which is preliminary data.</text>
</comment>